<proteinExistence type="predicted"/>
<dbReference type="Pfam" id="PF01569">
    <property type="entry name" value="PAP2"/>
    <property type="match status" value="1"/>
</dbReference>
<dbReference type="SUPFAM" id="SSF48317">
    <property type="entry name" value="Acid phosphatase/Vanadium-dependent haloperoxidase"/>
    <property type="match status" value="1"/>
</dbReference>
<comment type="caution">
    <text evidence="2">The sequence shown here is derived from an EMBL/GenBank/DDBJ whole genome shotgun (WGS) entry which is preliminary data.</text>
</comment>
<dbReference type="CDD" id="cd03380">
    <property type="entry name" value="PAP2_like_1"/>
    <property type="match status" value="1"/>
</dbReference>
<evidence type="ECO:0000313" key="3">
    <source>
        <dbReference type="Proteomes" id="UP001627408"/>
    </source>
</evidence>
<gene>
    <name evidence="2" type="ORF">ACERZ8_03460</name>
</gene>
<keyword evidence="3" id="KW-1185">Reference proteome</keyword>
<feature type="domain" description="Phosphatidic acid phosphatase type 2/haloperoxidase" evidence="1">
    <location>
        <begin position="106"/>
        <end position="203"/>
    </location>
</feature>
<reference evidence="2 3" key="1">
    <citation type="submission" date="2024-08" db="EMBL/GenBank/DDBJ databases">
        <title>Tateyamaria sp. nov., isolated from marine algae.</title>
        <authorList>
            <person name="Choi B.J."/>
            <person name="Kim J.M."/>
            <person name="Lee J.K."/>
            <person name="Choi D.G."/>
            <person name="Bayburt H."/>
            <person name="Baek J.H."/>
            <person name="Han D.M."/>
            <person name="Jeon C.O."/>
        </authorList>
    </citation>
    <scope>NUCLEOTIDE SEQUENCE [LARGE SCALE GENOMIC DNA]</scope>
    <source>
        <strain evidence="2 3">KMU-156</strain>
    </source>
</reference>
<protein>
    <submittedName>
        <fullName evidence="2">Phosphatase PAP2 family protein</fullName>
    </submittedName>
</protein>
<name>A0ABW8USL9_9RHOB</name>
<accession>A0ABW8USL9</accession>
<dbReference type="InterPro" id="IPR000326">
    <property type="entry name" value="PAP2/HPO"/>
</dbReference>
<dbReference type="EMBL" id="JBHDIY010000002">
    <property type="protein sequence ID" value="MFL4468971.1"/>
    <property type="molecule type" value="Genomic_DNA"/>
</dbReference>
<dbReference type="RefSeq" id="WP_407590724.1">
    <property type="nucleotide sequence ID" value="NZ_JBHDIY010000002.1"/>
</dbReference>
<sequence length="240" mass="26997">MDRFNHFKPTSFDRRNLHPDLFVQTKLKDVLPAIVKEDSFYQTMLSDLLEAQSVKDDLNKALADRDEVLRDYGAEIRDQADSFHHYFYNVLSLHPLTHPKTAQLISLAMIVSGIVGMHCKLLFMRPRPVQVWPGLLPVLPTPPHPSFPSNHATQAYTVAFLIADALGSPMDRGIGQYLSSLAKRVAENRERAGVHFMSDSEAGERLARNVASELMTTSFVKDDLIVGCKEELLHFENAAP</sequence>
<evidence type="ECO:0000259" key="1">
    <source>
        <dbReference type="Pfam" id="PF01569"/>
    </source>
</evidence>
<evidence type="ECO:0000313" key="2">
    <source>
        <dbReference type="EMBL" id="MFL4468971.1"/>
    </source>
</evidence>
<dbReference type="InterPro" id="IPR036938">
    <property type="entry name" value="PAP2/HPO_sf"/>
</dbReference>
<dbReference type="Gene3D" id="1.20.144.10">
    <property type="entry name" value="Phosphatidic acid phosphatase type 2/haloperoxidase"/>
    <property type="match status" value="1"/>
</dbReference>
<dbReference type="Proteomes" id="UP001627408">
    <property type="component" value="Unassembled WGS sequence"/>
</dbReference>
<organism evidence="2 3">
    <name type="scientific">Tateyamaria armeniaca</name>
    <dbReference type="NCBI Taxonomy" id="2518930"/>
    <lineage>
        <taxon>Bacteria</taxon>
        <taxon>Pseudomonadati</taxon>
        <taxon>Pseudomonadota</taxon>
        <taxon>Alphaproteobacteria</taxon>
        <taxon>Rhodobacterales</taxon>
        <taxon>Roseobacteraceae</taxon>
        <taxon>Tateyamaria</taxon>
    </lineage>
</organism>